<dbReference type="InterPro" id="IPR017871">
    <property type="entry name" value="ABC_transporter-like_CS"/>
</dbReference>
<accession>A0A4Q9KJX3</accession>
<evidence type="ECO:0000313" key="7">
    <source>
        <dbReference type="Proteomes" id="UP000291933"/>
    </source>
</evidence>
<evidence type="ECO:0000313" key="6">
    <source>
        <dbReference type="EMBL" id="TBT94614.1"/>
    </source>
</evidence>
<dbReference type="Pfam" id="PF00005">
    <property type="entry name" value="ABC_tran"/>
    <property type="match status" value="1"/>
</dbReference>
<reference evidence="6 7" key="1">
    <citation type="submission" date="2019-01" db="EMBL/GenBank/DDBJ databases">
        <title>Lactibacter flavus gen. nov., sp. nov., a novel bacterium of the family Propionibacteriaceae isolated from raw milk and dairy products.</title>
        <authorList>
            <person name="Huptas C."/>
            <person name="Wenning M."/>
            <person name="Breitenwieser F."/>
            <person name="Doll E."/>
            <person name="Von Neubeck M."/>
            <person name="Busse H.-J."/>
            <person name="Scherer S."/>
        </authorList>
    </citation>
    <scope>NUCLEOTIDE SEQUENCE [LARGE SCALE GENOMIC DNA]</scope>
    <source>
        <strain evidence="6 7">DSM 22130</strain>
    </source>
</reference>
<dbReference type="Gene3D" id="3.40.50.300">
    <property type="entry name" value="P-loop containing nucleotide triphosphate hydrolases"/>
    <property type="match status" value="1"/>
</dbReference>
<dbReference type="Proteomes" id="UP000291933">
    <property type="component" value="Unassembled WGS sequence"/>
</dbReference>
<proteinExistence type="inferred from homology"/>
<dbReference type="CDD" id="cd03268">
    <property type="entry name" value="ABC_BcrA_bacitracin_resist"/>
    <property type="match status" value="1"/>
</dbReference>
<gene>
    <name evidence="6" type="ORF">ET996_09450</name>
</gene>
<keyword evidence="3" id="KW-0547">Nucleotide-binding</keyword>
<dbReference type="InterPro" id="IPR003439">
    <property type="entry name" value="ABC_transporter-like_ATP-bd"/>
</dbReference>
<feature type="domain" description="ABC transporter" evidence="5">
    <location>
        <begin position="2"/>
        <end position="228"/>
    </location>
</feature>
<dbReference type="SUPFAM" id="SSF52540">
    <property type="entry name" value="P-loop containing nucleoside triphosphate hydrolases"/>
    <property type="match status" value="1"/>
</dbReference>
<dbReference type="OrthoDB" id="9804819at2"/>
<dbReference type="GO" id="GO:0005524">
    <property type="term" value="F:ATP binding"/>
    <property type="evidence" value="ECO:0007669"/>
    <property type="project" value="UniProtKB-KW"/>
</dbReference>
<keyword evidence="7" id="KW-1185">Reference proteome</keyword>
<dbReference type="RefSeq" id="WP_131172316.1">
    <property type="nucleotide sequence ID" value="NZ_FXTL01000011.1"/>
</dbReference>
<comment type="caution">
    <text evidence="6">The sequence shown here is derived from an EMBL/GenBank/DDBJ whole genome shotgun (WGS) entry which is preliminary data.</text>
</comment>
<evidence type="ECO:0000256" key="2">
    <source>
        <dbReference type="ARBA" id="ARBA00022448"/>
    </source>
</evidence>
<keyword evidence="4 6" id="KW-0067">ATP-binding</keyword>
<dbReference type="PANTHER" id="PTHR43335">
    <property type="entry name" value="ABC TRANSPORTER, ATP-BINDING PROTEIN"/>
    <property type="match status" value="1"/>
</dbReference>
<evidence type="ECO:0000259" key="5">
    <source>
        <dbReference type="PROSITE" id="PS50893"/>
    </source>
</evidence>
<name>A0A4Q9KJX3_PROTD</name>
<dbReference type="EMBL" id="SDMR01000011">
    <property type="protein sequence ID" value="TBT94614.1"/>
    <property type="molecule type" value="Genomic_DNA"/>
</dbReference>
<dbReference type="AlphaFoldDB" id="A0A4Q9KJX3"/>
<dbReference type="InterPro" id="IPR027417">
    <property type="entry name" value="P-loop_NTPase"/>
</dbReference>
<keyword evidence="2" id="KW-0813">Transport</keyword>
<evidence type="ECO:0000256" key="4">
    <source>
        <dbReference type="ARBA" id="ARBA00022840"/>
    </source>
</evidence>
<sequence length="240" mass="24893">MITVTHLTKRYGDTNAVNDVSFTVKPGTVAGFLGPNGAGKSTTLRAILGLTPPTSGGATVLGVPYAQLPNPASRVGSLLDADALHPGRSGRENLALAALAQGVGRTRIAEVLDLVGLTDKEARKRVGTYSLGMKQRLGIAMALLGDPSVLILDEPANGLDPAGIVWMRDLLRNAASRGCTVLLSSHLLHEVEQVADQLIIIGAGRILADGSPADVLGSTGRLEDTYLRLTATTSREGLAS</sequence>
<dbReference type="GO" id="GO:0016887">
    <property type="term" value="F:ATP hydrolysis activity"/>
    <property type="evidence" value="ECO:0007669"/>
    <property type="project" value="InterPro"/>
</dbReference>
<comment type="similarity">
    <text evidence="1">Belongs to the ABC transporter superfamily.</text>
</comment>
<dbReference type="PROSITE" id="PS00211">
    <property type="entry name" value="ABC_TRANSPORTER_1"/>
    <property type="match status" value="1"/>
</dbReference>
<protein>
    <submittedName>
        <fullName evidence="6">ABC transporter ATP-binding protein</fullName>
    </submittedName>
</protein>
<dbReference type="InterPro" id="IPR003593">
    <property type="entry name" value="AAA+_ATPase"/>
</dbReference>
<evidence type="ECO:0000256" key="1">
    <source>
        <dbReference type="ARBA" id="ARBA00005417"/>
    </source>
</evidence>
<evidence type="ECO:0000256" key="3">
    <source>
        <dbReference type="ARBA" id="ARBA00022741"/>
    </source>
</evidence>
<dbReference type="PANTHER" id="PTHR43335:SF4">
    <property type="entry name" value="ABC TRANSPORTER, ATP-BINDING PROTEIN"/>
    <property type="match status" value="1"/>
</dbReference>
<organism evidence="6 7">
    <name type="scientific">Propioniciclava tarda</name>
    <dbReference type="NCBI Taxonomy" id="433330"/>
    <lineage>
        <taxon>Bacteria</taxon>
        <taxon>Bacillati</taxon>
        <taxon>Actinomycetota</taxon>
        <taxon>Actinomycetes</taxon>
        <taxon>Propionibacteriales</taxon>
        <taxon>Propionibacteriaceae</taxon>
        <taxon>Propioniciclava</taxon>
    </lineage>
</organism>
<dbReference type="PROSITE" id="PS50893">
    <property type="entry name" value="ABC_TRANSPORTER_2"/>
    <property type="match status" value="1"/>
</dbReference>
<dbReference type="SMART" id="SM00382">
    <property type="entry name" value="AAA"/>
    <property type="match status" value="1"/>
</dbReference>